<reference evidence="1" key="1">
    <citation type="submission" date="2014-09" db="EMBL/GenBank/DDBJ databases">
        <authorList>
            <person name="Magalhaes I.L.F."/>
            <person name="Oliveira U."/>
            <person name="Santos F.R."/>
            <person name="Vidigal T.H.D.A."/>
            <person name="Brescovit A.D."/>
            <person name="Santos A.J."/>
        </authorList>
    </citation>
    <scope>NUCLEOTIDE SEQUENCE</scope>
    <source>
        <tissue evidence="1">Shoot tissue taken approximately 20 cm above the soil surface</tissue>
    </source>
</reference>
<sequence length="33" mass="3717">MSILLQKCLAPNYEAFLIFKIGTNHISSVHPKC</sequence>
<dbReference type="EMBL" id="GBRH01178658">
    <property type="protein sequence ID" value="JAE19238.1"/>
    <property type="molecule type" value="Transcribed_RNA"/>
</dbReference>
<organism evidence="1">
    <name type="scientific">Arundo donax</name>
    <name type="common">Giant reed</name>
    <name type="synonym">Donax arundinaceus</name>
    <dbReference type="NCBI Taxonomy" id="35708"/>
    <lineage>
        <taxon>Eukaryota</taxon>
        <taxon>Viridiplantae</taxon>
        <taxon>Streptophyta</taxon>
        <taxon>Embryophyta</taxon>
        <taxon>Tracheophyta</taxon>
        <taxon>Spermatophyta</taxon>
        <taxon>Magnoliopsida</taxon>
        <taxon>Liliopsida</taxon>
        <taxon>Poales</taxon>
        <taxon>Poaceae</taxon>
        <taxon>PACMAD clade</taxon>
        <taxon>Arundinoideae</taxon>
        <taxon>Arundineae</taxon>
        <taxon>Arundo</taxon>
    </lineage>
</organism>
<proteinExistence type="predicted"/>
<accession>A0A0A9GEY6</accession>
<evidence type="ECO:0000313" key="1">
    <source>
        <dbReference type="EMBL" id="JAE19238.1"/>
    </source>
</evidence>
<reference evidence="1" key="2">
    <citation type="journal article" date="2015" name="Data Brief">
        <title>Shoot transcriptome of the giant reed, Arundo donax.</title>
        <authorList>
            <person name="Barrero R.A."/>
            <person name="Guerrero F.D."/>
            <person name="Moolhuijzen P."/>
            <person name="Goolsby J.A."/>
            <person name="Tidwell J."/>
            <person name="Bellgard S.E."/>
            <person name="Bellgard M.I."/>
        </authorList>
    </citation>
    <scope>NUCLEOTIDE SEQUENCE</scope>
    <source>
        <tissue evidence="1">Shoot tissue taken approximately 20 cm above the soil surface</tissue>
    </source>
</reference>
<protein>
    <submittedName>
        <fullName evidence="1">Uncharacterized protein</fullName>
    </submittedName>
</protein>
<name>A0A0A9GEY6_ARUDO</name>
<dbReference type="AlphaFoldDB" id="A0A0A9GEY6"/>